<evidence type="ECO:0000313" key="2">
    <source>
        <dbReference type="Proteomes" id="UP001295463"/>
    </source>
</evidence>
<name>A0ABN8HMZ3_9BACT</name>
<organism evidence="1 2">
    <name type="scientific">Trichlorobacter ammonificans</name>
    <dbReference type="NCBI Taxonomy" id="2916410"/>
    <lineage>
        <taxon>Bacteria</taxon>
        <taxon>Pseudomonadati</taxon>
        <taxon>Thermodesulfobacteriota</taxon>
        <taxon>Desulfuromonadia</taxon>
        <taxon>Geobacterales</taxon>
        <taxon>Geobacteraceae</taxon>
        <taxon>Trichlorobacter</taxon>
    </lineage>
</organism>
<dbReference type="Proteomes" id="UP001295463">
    <property type="component" value="Chromosome"/>
</dbReference>
<evidence type="ECO:0008006" key="3">
    <source>
        <dbReference type="Google" id="ProtNLM"/>
    </source>
</evidence>
<evidence type="ECO:0000313" key="1">
    <source>
        <dbReference type="EMBL" id="CAH2032686.1"/>
    </source>
</evidence>
<gene>
    <name evidence="1" type="ORF">GEAMG1_2850</name>
</gene>
<dbReference type="EMBL" id="OW150024">
    <property type="protein sequence ID" value="CAH2032686.1"/>
    <property type="molecule type" value="Genomic_DNA"/>
</dbReference>
<reference evidence="1 2" key="1">
    <citation type="submission" date="2022-03" db="EMBL/GenBank/DDBJ databases">
        <authorList>
            <person name="Koch H."/>
        </authorList>
    </citation>
    <scope>NUCLEOTIDE SEQUENCE [LARGE SCALE GENOMIC DNA]</scope>
    <source>
        <strain evidence="1 2">G1</strain>
    </source>
</reference>
<dbReference type="RefSeq" id="WP_305733423.1">
    <property type="nucleotide sequence ID" value="NZ_OW150024.1"/>
</dbReference>
<accession>A0ABN8HMZ3</accession>
<keyword evidence="2" id="KW-1185">Reference proteome</keyword>
<dbReference type="SUPFAM" id="SSF103196">
    <property type="entry name" value="Roadblock/LC7 domain"/>
    <property type="match status" value="1"/>
</dbReference>
<protein>
    <recommendedName>
        <fullName evidence="3">Roadblock/LAMTOR2 domain-containing protein</fullName>
    </recommendedName>
</protein>
<proteinExistence type="predicted"/>
<sequence>MPFRAILKDLVDAVPHAVGAILVDWEGEAVQEYCHCTPYDIRFVAAHQGVVLARLRDSHRRNLGGSIEEVCMSSEHQHLLIRVIDPDYSLVVQLQRPASLASARYHAVRAIERIREVL</sequence>
<dbReference type="Gene3D" id="3.30.450.30">
    <property type="entry name" value="Dynein light chain 2a, cytoplasmic"/>
    <property type="match status" value="1"/>
</dbReference>